<feature type="compositionally biased region" description="Polar residues" evidence="3">
    <location>
        <begin position="730"/>
        <end position="741"/>
    </location>
</feature>
<dbReference type="EMBL" id="JAKLMC020000005">
    <property type="protein sequence ID" value="KAK5956038.1"/>
    <property type="molecule type" value="Genomic_DNA"/>
</dbReference>
<keyword evidence="1" id="KW-0880">Kelch repeat</keyword>
<feature type="compositionally biased region" description="Polar residues" evidence="3">
    <location>
        <begin position="524"/>
        <end position="534"/>
    </location>
</feature>
<dbReference type="Proteomes" id="UP001316803">
    <property type="component" value="Unassembled WGS sequence"/>
</dbReference>
<proteinExistence type="predicted"/>
<keyword evidence="8" id="KW-1185">Reference proteome</keyword>
<feature type="compositionally biased region" description="Gly residues" evidence="3">
    <location>
        <begin position="1003"/>
        <end position="1012"/>
    </location>
</feature>
<evidence type="ECO:0000256" key="5">
    <source>
        <dbReference type="SAM" id="SignalP"/>
    </source>
</evidence>
<keyword evidence="4" id="KW-0472">Membrane</keyword>
<sequence length="1012" mass="109098">MTSRNTRVLPTATLVACITSVLAQSLPYNPTYLIQGHDSKVYQFLPDASPQFAVYDVADKLSSDDEPVSLTTQLPFLSDTSNSFIPVATKNGITVFSGECSEGEQELDLWTYGLGTDNRTWTQMHATSQDPDLTANFLAAGFAFPGALAQDVDDLYVFGGMCPTGTTNSTAWTTDAAYSNTLLAISPEGGADYEVSLTGTRSPPIAEAGLTITPLLPTSFRSNNTAAQQNFVLLGGHTQNAFINMSQVAMFSMPEQAWAFIGIQQPTDAPVEPRSGHTAVISEDGTKIVVCGGWVGDITNPATPQLAVLEVGQGYGGNGSWTWTVPDVEEQYPDSAHGVYGHGAVMLPGDIMMVTGGYPITGGSGGQRKRETINTMFYDTKSSSWSTHYVNPKTNTATKGAKSGLSSHEKTGLGAGLGVGITALLVLAAVFFFYARRKRNERRLREQRLREMALGTNDALSTTEVSRFGSHGACDGYRTASWGARQEEIIEGDGGYYNTVHYEDDAPNGNGTPPSQRGMLNVPGPNSNLRNSLRTRGPPGIGSHAYNGLAALPGVCTIEEVEERSERGSLKRRKSAEPRPLSDPFKDPPALPADPAADKRKQEVQTWVDGWQEAAESMSVSRSASKANSRTYSNLSAYHSSSSGEKSSDRTNSDLSERSNVSNLSFQRSGTIISRAPSQRTAGYNLFTNAASAMSRLAGRSESSALERSASKRSVSHGDLAQMGARKRSNSNSIEQSNQPRHNLPTPRSREELNAAVEYFTPPESPIKDYKNHSRRRSNSLTSHSNSLTSQSKKALGALGQGAKRILTGTNTVNVVARVDSIEQRDRSPTKDSEMPEMAEVMPRSVSGSNTAFWKHKQGAKDWEEPGTERSGTVRRRSGRPHAESDGDDPPRNEDDWDVEAAVNQRVVQVMFTVPKERLRVVNADNLSMISRTDTNASRDSNRSARSDEGKNDAKRMSKVVEDGEDESTLVALSQPATTSLHPSSAETSKGIERVTDRVNSGASGGTIGKAL</sequence>
<organism evidence="7 8">
    <name type="scientific">Knufia fluminis</name>
    <dbReference type="NCBI Taxonomy" id="191047"/>
    <lineage>
        <taxon>Eukaryota</taxon>
        <taxon>Fungi</taxon>
        <taxon>Dikarya</taxon>
        <taxon>Ascomycota</taxon>
        <taxon>Pezizomycotina</taxon>
        <taxon>Eurotiomycetes</taxon>
        <taxon>Chaetothyriomycetidae</taxon>
        <taxon>Chaetothyriales</taxon>
        <taxon>Trichomeriaceae</taxon>
        <taxon>Knufia</taxon>
    </lineage>
</organism>
<feature type="compositionally biased region" description="Basic and acidic residues" evidence="3">
    <location>
        <begin position="859"/>
        <end position="868"/>
    </location>
</feature>
<feature type="chain" id="PRO_5042871194" description="Attractin/MKLN-like beta-propeller domain-containing protein" evidence="5">
    <location>
        <begin position="24"/>
        <end position="1012"/>
    </location>
</feature>
<evidence type="ECO:0000256" key="3">
    <source>
        <dbReference type="SAM" id="MobiDB-lite"/>
    </source>
</evidence>
<feature type="signal peptide" evidence="5">
    <location>
        <begin position="1"/>
        <end position="23"/>
    </location>
</feature>
<keyword evidence="5" id="KW-0732">Signal</keyword>
<dbReference type="SUPFAM" id="SSF117281">
    <property type="entry name" value="Kelch motif"/>
    <property type="match status" value="1"/>
</dbReference>
<evidence type="ECO:0000256" key="2">
    <source>
        <dbReference type="ARBA" id="ARBA00022737"/>
    </source>
</evidence>
<dbReference type="AlphaFoldDB" id="A0AAN8F3U0"/>
<feature type="region of interest" description="Disordered" evidence="3">
    <location>
        <begin position="502"/>
        <end position="545"/>
    </location>
</feature>
<reference evidence="7 8" key="1">
    <citation type="submission" date="2022-12" db="EMBL/GenBank/DDBJ databases">
        <title>Genomic features and morphological characterization of a novel Knufia sp. strain isolated from spacecraft assembly facility.</title>
        <authorList>
            <person name="Teixeira M."/>
            <person name="Chander A.M."/>
            <person name="Stajich J.E."/>
            <person name="Venkateswaran K."/>
        </authorList>
    </citation>
    <scope>NUCLEOTIDE SEQUENCE [LARGE SCALE GENOMIC DNA]</scope>
    <source>
        <strain evidence="7 8">FJI-L2-BK-P2</strain>
    </source>
</reference>
<feature type="region of interest" description="Disordered" evidence="3">
    <location>
        <begin position="702"/>
        <end position="792"/>
    </location>
</feature>
<gene>
    <name evidence="7" type="ORF">OHC33_002611</name>
</gene>
<dbReference type="InterPro" id="IPR015915">
    <property type="entry name" value="Kelch-typ_b-propeller"/>
</dbReference>
<feature type="region of interest" description="Disordered" evidence="3">
    <location>
        <begin position="562"/>
        <end position="604"/>
    </location>
</feature>
<feature type="region of interest" description="Disordered" evidence="3">
    <location>
        <begin position="820"/>
        <end position="896"/>
    </location>
</feature>
<feature type="compositionally biased region" description="Low complexity" evidence="3">
    <location>
        <begin position="779"/>
        <end position="790"/>
    </location>
</feature>
<dbReference type="Gene3D" id="2.120.10.80">
    <property type="entry name" value="Kelch-type beta propeller"/>
    <property type="match status" value="1"/>
</dbReference>
<keyword evidence="4" id="KW-0812">Transmembrane</keyword>
<name>A0AAN8F3U0_9EURO</name>
<evidence type="ECO:0000313" key="7">
    <source>
        <dbReference type="EMBL" id="KAK5956038.1"/>
    </source>
</evidence>
<feature type="compositionally biased region" description="Basic and acidic residues" evidence="3">
    <location>
        <begin position="820"/>
        <end position="834"/>
    </location>
</feature>
<feature type="compositionally biased region" description="Basic and acidic residues" evidence="3">
    <location>
        <begin position="881"/>
        <end position="894"/>
    </location>
</feature>
<keyword evidence="4" id="KW-1133">Transmembrane helix</keyword>
<comment type="caution">
    <text evidence="7">The sequence shown here is derived from an EMBL/GenBank/DDBJ whole genome shotgun (WGS) entry which is preliminary data.</text>
</comment>
<feature type="compositionally biased region" description="Low complexity" evidence="3">
    <location>
        <begin position="633"/>
        <end position="643"/>
    </location>
</feature>
<dbReference type="InterPro" id="IPR056737">
    <property type="entry name" value="Beta-prop_ATRN-MKLN-like"/>
</dbReference>
<evidence type="ECO:0000256" key="1">
    <source>
        <dbReference type="ARBA" id="ARBA00022441"/>
    </source>
</evidence>
<evidence type="ECO:0000259" key="6">
    <source>
        <dbReference type="Pfam" id="PF24981"/>
    </source>
</evidence>
<feature type="domain" description="Attractin/MKLN-like beta-propeller" evidence="6">
    <location>
        <begin position="95"/>
        <end position="394"/>
    </location>
</feature>
<accession>A0AAN8F3U0</accession>
<feature type="compositionally biased region" description="Polar residues" evidence="3">
    <location>
        <begin position="618"/>
        <end position="632"/>
    </location>
</feature>
<feature type="region of interest" description="Disordered" evidence="3">
    <location>
        <begin position="618"/>
        <end position="662"/>
    </location>
</feature>
<evidence type="ECO:0000313" key="8">
    <source>
        <dbReference type="Proteomes" id="UP001316803"/>
    </source>
</evidence>
<feature type="compositionally biased region" description="Basic and acidic residues" evidence="3">
    <location>
        <begin position="940"/>
        <end position="962"/>
    </location>
</feature>
<keyword evidence="2" id="KW-0677">Repeat</keyword>
<feature type="compositionally biased region" description="Basic and acidic residues" evidence="3">
    <location>
        <begin position="646"/>
        <end position="657"/>
    </location>
</feature>
<feature type="transmembrane region" description="Helical" evidence="4">
    <location>
        <begin position="413"/>
        <end position="435"/>
    </location>
</feature>
<evidence type="ECO:0000256" key="4">
    <source>
        <dbReference type="SAM" id="Phobius"/>
    </source>
</evidence>
<feature type="compositionally biased region" description="Polar residues" evidence="3">
    <location>
        <begin position="971"/>
        <end position="988"/>
    </location>
</feature>
<feature type="region of interest" description="Disordered" evidence="3">
    <location>
        <begin position="932"/>
        <end position="1012"/>
    </location>
</feature>
<dbReference type="Pfam" id="PF24981">
    <property type="entry name" value="Beta-prop_ATRN-LZTR1"/>
    <property type="match status" value="1"/>
</dbReference>
<protein>
    <recommendedName>
        <fullName evidence="6">Attractin/MKLN-like beta-propeller domain-containing protein</fullName>
    </recommendedName>
</protein>